<comment type="function">
    <text evidence="8">Catalyzes the attachment of tyrosine to tRNA(Tyr) in a two-step reaction: tyrosine is first activated by ATP to form Tyr-AMP and then transferred to the acceptor end of tRNA(Tyr).</text>
</comment>
<dbReference type="Gene3D" id="3.40.50.620">
    <property type="entry name" value="HUPs"/>
    <property type="match status" value="1"/>
</dbReference>
<evidence type="ECO:0000313" key="11">
    <source>
        <dbReference type="EMBL" id="MCK0195483.1"/>
    </source>
</evidence>
<evidence type="ECO:0000256" key="5">
    <source>
        <dbReference type="ARBA" id="ARBA00022917"/>
    </source>
</evidence>
<feature type="binding site" evidence="8">
    <location>
        <position position="39"/>
    </location>
    <ligand>
        <name>L-tyrosine</name>
        <dbReference type="ChEBI" id="CHEBI:58315"/>
    </ligand>
</feature>
<keyword evidence="6 8" id="KW-0030">Aminoacyl-tRNA synthetase</keyword>
<keyword evidence="5 8" id="KW-0648">Protein biosynthesis</keyword>
<dbReference type="PANTHER" id="PTHR11766">
    <property type="entry name" value="TYROSYL-TRNA SYNTHETASE"/>
    <property type="match status" value="1"/>
</dbReference>
<reference evidence="11 12" key="1">
    <citation type="submission" date="2022-04" db="EMBL/GenBank/DDBJ databases">
        <authorList>
            <person name="Grouzdev D.S."/>
            <person name="Pantiukh K.S."/>
            <person name="Krutkina M.S."/>
        </authorList>
    </citation>
    <scope>NUCLEOTIDE SEQUENCE [LARGE SCALE GENOMIC DNA]</scope>
    <source>
        <strain evidence="11 12">6x-1</strain>
    </source>
</reference>
<evidence type="ECO:0000256" key="1">
    <source>
        <dbReference type="ARBA" id="ARBA00022598"/>
    </source>
</evidence>
<proteinExistence type="inferred from homology"/>
<dbReference type="CDD" id="cd00805">
    <property type="entry name" value="TyrRS_core"/>
    <property type="match status" value="1"/>
</dbReference>
<dbReference type="Pfam" id="PF00579">
    <property type="entry name" value="tRNA-synt_1b"/>
    <property type="match status" value="1"/>
</dbReference>
<dbReference type="GO" id="GO:0004831">
    <property type="term" value="F:tyrosine-tRNA ligase activity"/>
    <property type="evidence" value="ECO:0007669"/>
    <property type="project" value="UniProtKB-EC"/>
</dbReference>
<dbReference type="PROSITE" id="PS00178">
    <property type="entry name" value="AA_TRNA_LIGASE_I"/>
    <property type="match status" value="1"/>
</dbReference>
<name>A0ABT0D6C9_9HYPH</name>
<feature type="short sequence motif" description="'KMSKS' region" evidence="8">
    <location>
        <begin position="236"/>
        <end position="240"/>
    </location>
</feature>
<evidence type="ECO:0000256" key="3">
    <source>
        <dbReference type="ARBA" id="ARBA00022840"/>
    </source>
</evidence>
<dbReference type="SUPFAM" id="SSF52374">
    <property type="entry name" value="Nucleotidylyl transferase"/>
    <property type="match status" value="1"/>
</dbReference>
<feature type="domain" description="Tyrosine--tRNA ligase SYY-like C-terminal" evidence="10">
    <location>
        <begin position="340"/>
        <end position="415"/>
    </location>
</feature>
<comment type="caution">
    <text evidence="11">The sequence shown here is derived from an EMBL/GenBank/DDBJ whole genome shotgun (WGS) entry which is preliminary data.</text>
</comment>
<dbReference type="NCBIfam" id="TIGR00234">
    <property type="entry name" value="tyrS"/>
    <property type="match status" value="1"/>
</dbReference>
<comment type="catalytic activity">
    <reaction evidence="7 8">
        <text>tRNA(Tyr) + L-tyrosine + ATP = L-tyrosyl-tRNA(Tyr) + AMP + diphosphate + H(+)</text>
        <dbReference type="Rhea" id="RHEA:10220"/>
        <dbReference type="Rhea" id="RHEA-COMP:9706"/>
        <dbReference type="Rhea" id="RHEA-COMP:9707"/>
        <dbReference type="ChEBI" id="CHEBI:15378"/>
        <dbReference type="ChEBI" id="CHEBI:30616"/>
        <dbReference type="ChEBI" id="CHEBI:33019"/>
        <dbReference type="ChEBI" id="CHEBI:58315"/>
        <dbReference type="ChEBI" id="CHEBI:78442"/>
        <dbReference type="ChEBI" id="CHEBI:78536"/>
        <dbReference type="ChEBI" id="CHEBI:456215"/>
        <dbReference type="EC" id="6.1.1.1"/>
    </reaction>
</comment>
<dbReference type="CDD" id="cd00165">
    <property type="entry name" value="S4"/>
    <property type="match status" value="1"/>
</dbReference>
<dbReference type="PRINTS" id="PR01040">
    <property type="entry name" value="TRNASYNTHTYR"/>
</dbReference>
<dbReference type="EC" id="6.1.1.1" evidence="8"/>
<dbReference type="InterPro" id="IPR054608">
    <property type="entry name" value="SYY-like_C"/>
</dbReference>
<comment type="subcellular location">
    <subcellularLocation>
        <location evidence="8">Cytoplasm</location>
    </subcellularLocation>
</comment>
<dbReference type="InterPro" id="IPR002307">
    <property type="entry name" value="Tyr-tRNA-ligase"/>
</dbReference>
<gene>
    <name evidence="8 11" type="primary">tyrS</name>
    <name evidence="11" type="ORF">MWN34_01000</name>
</gene>
<comment type="similarity">
    <text evidence="8">Belongs to the class-I aminoacyl-tRNA synthetase family. TyrS type 1 subfamily.</text>
</comment>
<evidence type="ECO:0000256" key="7">
    <source>
        <dbReference type="ARBA" id="ARBA00048248"/>
    </source>
</evidence>
<dbReference type="Gene3D" id="3.10.290.10">
    <property type="entry name" value="RNA-binding S4 domain"/>
    <property type="match status" value="1"/>
</dbReference>
<keyword evidence="2 8" id="KW-0547">Nucleotide-binding</keyword>
<evidence type="ECO:0000256" key="8">
    <source>
        <dbReference type="HAMAP-Rule" id="MF_02006"/>
    </source>
</evidence>
<evidence type="ECO:0000259" key="10">
    <source>
        <dbReference type="Pfam" id="PF22421"/>
    </source>
</evidence>
<dbReference type="SUPFAM" id="SSF55174">
    <property type="entry name" value="Alpha-L RNA-binding motif"/>
    <property type="match status" value="1"/>
</dbReference>
<comment type="subunit">
    <text evidence="8">Homodimer.</text>
</comment>
<dbReference type="InterPro" id="IPR024088">
    <property type="entry name" value="Tyr-tRNA-ligase_bac-type"/>
</dbReference>
<evidence type="ECO:0000256" key="2">
    <source>
        <dbReference type="ARBA" id="ARBA00022741"/>
    </source>
</evidence>
<dbReference type="PROSITE" id="PS50889">
    <property type="entry name" value="S4"/>
    <property type="match status" value="1"/>
</dbReference>
<dbReference type="InterPro" id="IPR002305">
    <property type="entry name" value="aa-tRNA-synth_Ic"/>
</dbReference>
<keyword evidence="3 8" id="KW-0067">ATP-binding</keyword>
<keyword evidence="4 9" id="KW-0694">RNA-binding</keyword>
<evidence type="ECO:0000256" key="9">
    <source>
        <dbReference type="PROSITE-ProRule" id="PRU00182"/>
    </source>
</evidence>
<dbReference type="RefSeq" id="WP_247025763.1">
    <property type="nucleotide sequence ID" value="NZ_JALKCH010000001.1"/>
</dbReference>
<evidence type="ECO:0000256" key="4">
    <source>
        <dbReference type="ARBA" id="ARBA00022884"/>
    </source>
</evidence>
<dbReference type="EMBL" id="JALKCH010000001">
    <property type="protein sequence ID" value="MCK0195483.1"/>
    <property type="molecule type" value="Genomic_DNA"/>
</dbReference>
<organism evidence="11 12">
    <name type="scientific">Ancylobacter crimeensis</name>
    <dbReference type="NCBI Taxonomy" id="2579147"/>
    <lineage>
        <taxon>Bacteria</taxon>
        <taxon>Pseudomonadati</taxon>
        <taxon>Pseudomonadota</taxon>
        <taxon>Alphaproteobacteria</taxon>
        <taxon>Hyphomicrobiales</taxon>
        <taxon>Xanthobacteraceae</taxon>
        <taxon>Ancylobacter</taxon>
    </lineage>
</organism>
<dbReference type="InterPro" id="IPR001412">
    <property type="entry name" value="aa-tRNA-synth_I_CS"/>
</dbReference>
<accession>A0ABT0D6C9</accession>
<protein>
    <recommendedName>
        <fullName evidence="8">Tyrosine--tRNA ligase</fullName>
        <ecNumber evidence="8">6.1.1.1</ecNumber>
    </recommendedName>
    <alternativeName>
        <fullName evidence="8">Tyrosyl-tRNA synthetase</fullName>
        <shortName evidence="8">TyrRS</shortName>
    </alternativeName>
</protein>
<dbReference type="InterPro" id="IPR024107">
    <property type="entry name" value="Tyr-tRNA-ligase_bac_1"/>
</dbReference>
<dbReference type="Pfam" id="PF22421">
    <property type="entry name" value="SYY_C-terminal"/>
    <property type="match status" value="1"/>
</dbReference>
<dbReference type="InterPro" id="IPR014729">
    <property type="entry name" value="Rossmann-like_a/b/a_fold"/>
</dbReference>
<feature type="binding site" evidence="8">
    <location>
        <position position="180"/>
    </location>
    <ligand>
        <name>L-tyrosine</name>
        <dbReference type="ChEBI" id="CHEBI:58315"/>
    </ligand>
</feature>
<keyword evidence="1 8" id="KW-0436">Ligase</keyword>
<sequence>MTTYRSDFLHTLHERGYIHQVSDEAGLDDLFARETVTAYIGFDPTAPSLHAGGLIQIMLLHWLQKTGHRPISLMGGGTGMVGDPSFKDEARQLMTVDTIEANISSIKRVFANYLAYGEGKSDALMINNAKWLRELNYLEFLRDVGRHFSVNRMLSFDSVKTRLDREQSLSFLEFNYMILQAYDFVELNKRYDVRLQMGGSDQWGNIINGIDLGHRMGTPQLYALTSPLLTTASGAKMGKSVNGAVWLNPDMLGPYEFWQYWRNVEDADVGRFLKLYTTLPMDEIARLSAVGGSEINDVKKIFATEVTAMLHGRAAAEAAAEAARRTFEEGGISADLPTVEVPAAELEAGIGVLAAFAEKAGLVASNGEARRQVKGGGLKVNDATVTDEKAVITGRDLSAEGVVKLSLGKKKHVLLKAV</sequence>
<dbReference type="PANTHER" id="PTHR11766:SF0">
    <property type="entry name" value="TYROSINE--TRNA LIGASE, MITOCHONDRIAL"/>
    <property type="match status" value="1"/>
</dbReference>
<keyword evidence="8" id="KW-0963">Cytoplasm</keyword>
<feature type="binding site" evidence="8">
    <location>
        <position position="239"/>
    </location>
    <ligand>
        <name>ATP</name>
        <dbReference type="ChEBI" id="CHEBI:30616"/>
    </ligand>
</feature>
<feature type="short sequence motif" description="'HIGH' region" evidence="8">
    <location>
        <begin position="44"/>
        <end position="53"/>
    </location>
</feature>
<evidence type="ECO:0000256" key="6">
    <source>
        <dbReference type="ARBA" id="ARBA00023146"/>
    </source>
</evidence>
<dbReference type="Gene3D" id="1.10.240.10">
    <property type="entry name" value="Tyrosyl-Transfer RNA Synthetase"/>
    <property type="match status" value="1"/>
</dbReference>
<feature type="binding site" evidence="8">
    <location>
        <position position="176"/>
    </location>
    <ligand>
        <name>L-tyrosine</name>
        <dbReference type="ChEBI" id="CHEBI:58315"/>
    </ligand>
</feature>
<dbReference type="Proteomes" id="UP001203284">
    <property type="component" value="Unassembled WGS sequence"/>
</dbReference>
<dbReference type="HAMAP" id="MF_02006">
    <property type="entry name" value="Tyr_tRNA_synth_type1"/>
    <property type="match status" value="1"/>
</dbReference>
<dbReference type="InterPro" id="IPR036986">
    <property type="entry name" value="S4_RNA-bd_sf"/>
</dbReference>
<evidence type="ECO:0000313" key="12">
    <source>
        <dbReference type="Proteomes" id="UP001203284"/>
    </source>
</evidence>
<keyword evidence="12" id="KW-1185">Reference proteome</keyword>